<dbReference type="InterPro" id="IPR016192">
    <property type="entry name" value="APOBEC/CMP_deaminase_Zn-bd"/>
</dbReference>
<dbReference type="InterPro" id="IPR002125">
    <property type="entry name" value="CMP_dCMP_dom"/>
</dbReference>
<reference evidence="6" key="1">
    <citation type="submission" date="2018-05" db="EMBL/GenBank/DDBJ databases">
        <authorList>
            <person name="Lanie J.A."/>
            <person name="Ng W.-L."/>
            <person name="Kazmierczak K.M."/>
            <person name="Andrzejewski T.M."/>
            <person name="Davidsen T.M."/>
            <person name="Wayne K.J."/>
            <person name="Tettelin H."/>
            <person name="Glass J.I."/>
            <person name="Rusch D."/>
            <person name="Podicherti R."/>
            <person name="Tsui H.-C.T."/>
            <person name="Winkler M.E."/>
        </authorList>
    </citation>
    <scope>NUCLEOTIDE SEQUENCE</scope>
</reference>
<name>A0A382FJW6_9ZZZZ</name>
<evidence type="ECO:0000256" key="2">
    <source>
        <dbReference type="ARBA" id="ARBA00022723"/>
    </source>
</evidence>
<sequence length="165" mass="18366">MKHVMDNARDTHDGYLQLAVEIAREHMQAGAGGPFGAVIVRDGVVIGRGWNRVTSDHDPTAHAEVSAIRDACRTVGDFSLAGSVIYTTCEPCPMCLGAIWWARIETIYFASDRDDAARIGFDDAALYREVSLALPDRQLPLVRHHIAAADQLMEDWLKKEDKIRY</sequence>
<protein>
    <recommendedName>
        <fullName evidence="5">CMP/dCMP-type deaminase domain-containing protein</fullName>
    </recommendedName>
</protein>
<dbReference type="GO" id="GO:0047974">
    <property type="term" value="F:guanosine deaminase activity"/>
    <property type="evidence" value="ECO:0007669"/>
    <property type="project" value="TreeGrafter"/>
</dbReference>
<dbReference type="GO" id="GO:0006152">
    <property type="term" value="P:purine nucleoside catabolic process"/>
    <property type="evidence" value="ECO:0007669"/>
    <property type="project" value="TreeGrafter"/>
</dbReference>
<dbReference type="PROSITE" id="PS00903">
    <property type="entry name" value="CYT_DCMP_DEAMINASES_1"/>
    <property type="match status" value="1"/>
</dbReference>
<proteinExistence type="inferred from homology"/>
<comment type="similarity">
    <text evidence="1">Belongs to the cytidine and deoxycytidylate deaminase family.</text>
</comment>
<keyword evidence="4" id="KW-0862">Zinc</keyword>
<dbReference type="EMBL" id="UINC01050240">
    <property type="protein sequence ID" value="SVB62969.1"/>
    <property type="molecule type" value="Genomic_DNA"/>
</dbReference>
<keyword evidence="3" id="KW-0378">Hydrolase</keyword>
<dbReference type="GO" id="GO:0008270">
    <property type="term" value="F:zinc ion binding"/>
    <property type="evidence" value="ECO:0007669"/>
    <property type="project" value="InterPro"/>
</dbReference>
<dbReference type="InterPro" id="IPR016193">
    <property type="entry name" value="Cytidine_deaminase-like"/>
</dbReference>
<dbReference type="Pfam" id="PF00383">
    <property type="entry name" value="dCMP_cyt_deam_1"/>
    <property type="match status" value="1"/>
</dbReference>
<evidence type="ECO:0000313" key="6">
    <source>
        <dbReference type="EMBL" id="SVB62969.1"/>
    </source>
</evidence>
<evidence type="ECO:0000256" key="1">
    <source>
        <dbReference type="ARBA" id="ARBA00006576"/>
    </source>
</evidence>
<dbReference type="SUPFAM" id="SSF53927">
    <property type="entry name" value="Cytidine deaminase-like"/>
    <property type="match status" value="1"/>
</dbReference>
<dbReference type="PROSITE" id="PS51747">
    <property type="entry name" value="CYT_DCMP_DEAMINASES_2"/>
    <property type="match status" value="1"/>
</dbReference>
<evidence type="ECO:0000259" key="5">
    <source>
        <dbReference type="PROSITE" id="PS51747"/>
    </source>
</evidence>
<dbReference type="CDD" id="cd01285">
    <property type="entry name" value="nucleoside_deaminase"/>
    <property type="match status" value="1"/>
</dbReference>
<accession>A0A382FJW6</accession>
<feature type="domain" description="CMP/dCMP-type deaminase" evidence="5">
    <location>
        <begin position="10"/>
        <end position="134"/>
    </location>
</feature>
<keyword evidence="2" id="KW-0479">Metal-binding</keyword>
<organism evidence="6">
    <name type="scientific">marine metagenome</name>
    <dbReference type="NCBI Taxonomy" id="408172"/>
    <lineage>
        <taxon>unclassified sequences</taxon>
        <taxon>metagenomes</taxon>
        <taxon>ecological metagenomes</taxon>
    </lineage>
</organism>
<dbReference type="PANTHER" id="PTHR11079:SF161">
    <property type="entry name" value="CMP_DCMP-TYPE DEAMINASE DOMAIN-CONTAINING PROTEIN"/>
    <property type="match status" value="1"/>
</dbReference>
<dbReference type="PANTHER" id="PTHR11079">
    <property type="entry name" value="CYTOSINE DEAMINASE FAMILY MEMBER"/>
    <property type="match status" value="1"/>
</dbReference>
<evidence type="ECO:0000256" key="3">
    <source>
        <dbReference type="ARBA" id="ARBA00022801"/>
    </source>
</evidence>
<gene>
    <name evidence="6" type="ORF">METZ01_LOCUS215823</name>
</gene>
<dbReference type="Gene3D" id="3.40.140.10">
    <property type="entry name" value="Cytidine Deaminase, domain 2"/>
    <property type="match status" value="1"/>
</dbReference>
<evidence type="ECO:0000256" key="4">
    <source>
        <dbReference type="ARBA" id="ARBA00022833"/>
    </source>
</evidence>
<dbReference type="FunFam" id="3.40.140.10:FF:000011">
    <property type="entry name" value="tRNA-specific adenosine deaminase"/>
    <property type="match status" value="1"/>
</dbReference>
<dbReference type="AlphaFoldDB" id="A0A382FJW6"/>